<organism evidence="2 3">
    <name type="scientific">Candidatus Magasanikbacteria bacterium CG_4_10_14_0_2_um_filter_41_31</name>
    <dbReference type="NCBI Taxonomy" id="1974639"/>
    <lineage>
        <taxon>Bacteria</taxon>
        <taxon>Candidatus Magasanikiibacteriota</taxon>
    </lineage>
</organism>
<feature type="transmembrane region" description="Helical" evidence="1">
    <location>
        <begin position="7"/>
        <end position="29"/>
    </location>
</feature>
<dbReference type="AlphaFoldDB" id="A0A2M7V5K8"/>
<keyword evidence="1" id="KW-1133">Transmembrane helix</keyword>
<reference evidence="3" key="1">
    <citation type="submission" date="2017-09" db="EMBL/GenBank/DDBJ databases">
        <title>Depth-based differentiation of microbial function through sediment-hosted aquifers and enrichment of novel symbionts in the deep terrestrial subsurface.</title>
        <authorList>
            <person name="Probst A.J."/>
            <person name="Ladd B."/>
            <person name="Jarett J.K."/>
            <person name="Geller-Mcgrath D.E."/>
            <person name="Sieber C.M.K."/>
            <person name="Emerson J.B."/>
            <person name="Anantharaman K."/>
            <person name="Thomas B.C."/>
            <person name="Malmstrom R."/>
            <person name="Stieglmeier M."/>
            <person name="Klingl A."/>
            <person name="Woyke T."/>
            <person name="Ryan C.M."/>
            <person name="Banfield J.F."/>
        </authorList>
    </citation>
    <scope>NUCLEOTIDE SEQUENCE [LARGE SCALE GENOMIC DNA]</scope>
</reference>
<keyword evidence="1" id="KW-0472">Membrane</keyword>
<dbReference type="Proteomes" id="UP000230078">
    <property type="component" value="Unassembled WGS sequence"/>
</dbReference>
<sequence length="198" mass="22637">MLDIRQRLFLIVSIAVLLVLAIVLSILGIKKYNDTTSVKLDIIQQESGSGEEQPQMYDASLNLQPVIGDPQQLGSVLANEDETERFVRQRSIDFVERFLSYSNQSRNTHIRDVLPLVTPEMASWIETQSQHYSDIYQGSTTQVIVSRIENVTDQTASVHVEAQQHLESKDIDERVYHVGRVELVETNGVWYVDGLYWE</sequence>
<dbReference type="EMBL" id="PFPI01000009">
    <property type="protein sequence ID" value="PIZ93880.1"/>
    <property type="molecule type" value="Genomic_DNA"/>
</dbReference>
<accession>A0A2M7V5K8</accession>
<evidence type="ECO:0000313" key="3">
    <source>
        <dbReference type="Proteomes" id="UP000230078"/>
    </source>
</evidence>
<evidence type="ECO:0000313" key="2">
    <source>
        <dbReference type="EMBL" id="PIZ93880.1"/>
    </source>
</evidence>
<comment type="caution">
    <text evidence="2">The sequence shown here is derived from an EMBL/GenBank/DDBJ whole genome shotgun (WGS) entry which is preliminary data.</text>
</comment>
<gene>
    <name evidence="2" type="ORF">COX83_00745</name>
</gene>
<keyword evidence="1" id="KW-0812">Transmembrane</keyword>
<evidence type="ECO:0000256" key="1">
    <source>
        <dbReference type="SAM" id="Phobius"/>
    </source>
</evidence>
<protein>
    <submittedName>
        <fullName evidence="2">Uncharacterized protein</fullName>
    </submittedName>
</protein>
<proteinExistence type="predicted"/>
<name>A0A2M7V5K8_9BACT</name>